<dbReference type="Pfam" id="PF00535">
    <property type="entry name" value="Glycos_transf_2"/>
    <property type="match status" value="1"/>
</dbReference>
<feature type="domain" description="Glycosyltransferase 2-like" evidence="1">
    <location>
        <begin position="24"/>
        <end position="109"/>
    </location>
</feature>
<evidence type="ECO:0000313" key="3">
    <source>
        <dbReference type="Proteomes" id="UP000031641"/>
    </source>
</evidence>
<name>A0A077L8N9_9BACT</name>
<dbReference type="HOGENOM" id="CLU_831110_0_0_14"/>
<sequence length="351" mass="41378">MLFLSHVSQGKLKCRYLKMQKKLTIIIPIYNPIISLDKILNNIYKQKSQNFDVIITIDKPKDKDFYEIDKIQNKLKDSVKFIFNTSHQHVVSVIQEALKLVKTNYVYVLYSYCELKTKFTQNIDDFLNSLKELPDFIEVPGFSTSISHSLIKSNILSNLGVVNLEKNKYPYALVTPFIFNCLMKKEIMEQVVQSPKIKDSNQEYSSNFVFKALLYSKTFAYFNDTWIENLNYGFLSFNPKSLTRGWNSIFNQFNIEDQDKKNALEFAKFINYCYYIAGILGTIKTRKNELDAKNLKNIKVALLQEIQTQKQFWTNQLKTNPYFEQFNIQELFDLTNGLVEKWDLILKKFLW</sequence>
<dbReference type="InterPro" id="IPR001173">
    <property type="entry name" value="Glyco_trans_2-like"/>
</dbReference>
<proteinExistence type="predicted"/>
<dbReference type="Proteomes" id="UP000031641">
    <property type="component" value="Chromosome"/>
</dbReference>
<keyword evidence="3" id="KW-1185">Reference proteome</keyword>
<gene>
    <name evidence="2" type="primary">wcaA</name>
    <name evidence="2" type="ORF">MCAN360_0153</name>
</gene>
<dbReference type="EMBL" id="AP014631">
    <property type="protein sequence ID" value="BAP39408.1"/>
    <property type="molecule type" value="Genomic_DNA"/>
</dbReference>
<evidence type="ECO:0000313" key="2">
    <source>
        <dbReference type="EMBL" id="BAP39408.1"/>
    </source>
</evidence>
<dbReference type="InterPro" id="IPR029044">
    <property type="entry name" value="Nucleotide-diphossugar_trans"/>
</dbReference>
<organism evidence="2 3">
    <name type="scientific">Metamycoplasma canadense</name>
    <dbReference type="NCBI Taxonomy" id="29554"/>
    <lineage>
        <taxon>Bacteria</taxon>
        <taxon>Bacillati</taxon>
        <taxon>Mycoplasmatota</taxon>
        <taxon>Mycoplasmoidales</taxon>
        <taxon>Metamycoplasmataceae</taxon>
        <taxon>Metamycoplasma</taxon>
    </lineage>
</organism>
<reference evidence="3" key="1">
    <citation type="journal article" date="2014" name="Genome Announc.">
        <title>Complete Genome Sequence of Mycoplasma canadense Strain HAZ 360_1 from Bovine Mastitic Milk in Japan.</title>
        <authorList>
            <person name="Hata E."/>
        </authorList>
    </citation>
    <scope>NUCLEOTIDE SEQUENCE [LARGE SCALE GENOMIC DNA]</scope>
    <source>
        <strain evidence="3">HAZ360_1</strain>
    </source>
</reference>
<dbReference type="SUPFAM" id="SSF53448">
    <property type="entry name" value="Nucleotide-diphospho-sugar transferases"/>
    <property type="match status" value="1"/>
</dbReference>
<accession>A0A077L8N9</accession>
<dbReference type="GO" id="GO:0016740">
    <property type="term" value="F:transferase activity"/>
    <property type="evidence" value="ECO:0007669"/>
    <property type="project" value="UniProtKB-KW"/>
</dbReference>
<dbReference type="AlphaFoldDB" id="A0A077L8N9"/>
<dbReference type="Gene3D" id="3.90.550.10">
    <property type="entry name" value="Spore Coat Polysaccharide Biosynthesis Protein SpsA, Chain A"/>
    <property type="match status" value="1"/>
</dbReference>
<dbReference type="STRING" id="29554.MCAN360_0153"/>
<keyword evidence="2" id="KW-0808">Transferase</keyword>
<dbReference type="KEGG" id="mcan:MCAN360_0153"/>
<evidence type="ECO:0000259" key="1">
    <source>
        <dbReference type="Pfam" id="PF00535"/>
    </source>
</evidence>
<protein>
    <submittedName>
        <fullName evidence="2">Glycosyltransferase</fullName>
    </submittedName>
</protein>